<gene>
    <name evidence="5" type="primary">iolW</name>
    <name evidence="5" type="ORF">DNHGIG_17470</name>
</gene>
<dbReference type="InterPro" id="IPR051317">
    <property type="entry name" value="Gfo/Idh/MocA_oxidoreduct"/>
</dbReference>
<dbReference type="SUPFAM" id="SSF51735">
    <property type="entry name" value="NAD(P)-binding Rossmann-fold domains"/>
    <property type="match status" value="1"/>
</dbReference>
<dbReference type="InterPro" id="IPR036291">
    <property type="entry name" value="NAD(P)-bd_dom_sf"/>
</dbReference>
<evidence type="ECO:0000256" key="2">
    <source>
        <dbReference type="ARBA" id="ARBA00023002"/>
    </source>
</evidence>
<dbReference type="AlphaFoldDB" id="A0AAV4LEV4"/>
<keyword evidence="2" id="KW-0560">Oxidoreductase</keyword>
<dbReference type="NCBIfam" id="NF008607">
    <property type="entry name" value="PRK11579.1"/>
    <property type="match status" value="1"/>
</dbReference>
<dbReference type="InterPro" id="IPR004104">
    <property type="entry name" value="Gfo/Idh/MocA-like_OxRdtase_C"/>
</dbReference>
<dbReference type="GO" id="GO:0016491">
    <property type="term" value="F:oxidoreductase activity"/>
    <property type="evidence" value="ECO:0007669"/>
    <property type="project" value="UniProtKB-KW"/>
</dbReference>
<evidence type="ECO:0000313" key="5">
    <source>
        <dbReference type="EMBL" id="GIM46198.1"/>
    </source>
</evidence>
<dbReference type="Gene3D" id="3.40.50.720">
    <property type="entry name" value="NAD(P)-binding Rossmann-like Domain"/>
    <property type="match status" value="1"/>
</dbReference>
<dbReference type="EMBL" id="BOQE01000001">
    <property type="protein sequence ID" value="GIM46198.1"/>
    <property type="molecule type" value="Genomic_DNA"/>
</dbReference>
<dbReference type="PANTHER" id="PTHR43708">
    <property type="entry name" value="CONSERVED EXPRESSED OXIDOREDUCTASE (EUROFUNG)"/>
    <property type="match status" value="1"/>
</dbReference>
<protein>
    <submittedName>
        <fullName evidence="5">Scyllo-inositol 2-dehydrogenase (NADP(+))</fullName>
    </submittedName>
</protein>
<accession>A0AAV4LEV4</accession>
<sequence>MTIHVGLVGYGFSGSVFHAPIIETVNDLKLSAIVSSNPDKVHRDFPHVEVVPTVDQLLEMKEISLVIITTPNTTHYEFAKKALSAHKHVVVEKPFVISSHEADELIALAKERNVLLSVYQNRRWDNDFLTIRQLLQTGLLGEISLYESHYDRFRPVVQNRWKESDQEGAGTLYDLGSHLIDQALVLFGLPQSVRAELKAQRPQAKTIDYFHIELDYGRFQAILHSGSLVREHGPRFQLHGDKGSFIKYGFDSQEEALKKGHRPGDPGWGEDQEAYYGELTFDNQGITVKGKVKTLPGRYQAFYEGMVEAIKYGKPVPVSPEDARNTIKIIECAIRSHEERKVILFD</sequence>
<dbReference type="Pfam" id="PF02894">
    <property type="entry name" value="GFO_IDH_MocA_C"/>
    <property type="match status" value="1"/>
</dbReference>
<comment type="caution">
    <text evidence="5">The sequence shown here is derived from an EMBL/GenBank/DDBJ whole genome shotgun (WGS) entry which is preliminary data.</text>
</comment>
<evidence type="ECO:0000313" key="6">
    <source>
        <dbReference type="Proteomes" id="UP001057291"/>
    </source>
</evidence>
<dbReference type="PANTHER" id="PTHR43708:SF5">
    <property type="entry name" value="CONSERVED EXPRESSED OXIDOREDUCTASE (EUROFUNG)-RELATED"/>
    <property type="match status" value="1"/>
</dbReference>
<organism evidence="5 6">
    <name type="scientific">Collibacillus ludicampi</name>
    <dbReference type="NCBI Taxonomy" id="2771369"/>
    <lineage>
        <taxon>Bacteria</taxon>
        <taxon>Bacillati</taxon>
        <taxon>Bacillota</taxon>
        <taxon>Bacilli</taxon>
        <taxon>Bacillales</taxon>
        <taxon>Alicyclobacillaceae</taxon>
        <taxon>Collibacillus</taxon>
    </lineage>
</organism>
<feature type="domain" description="Gfo/Idh/MocA-like oxidoreductase N-terminal" evidence="3">
    <location>
        <begin position="3"/>
        <end position="119"/>
    </location>
</feature>
<dbReference type="InterPro" id="IPR000683">
    <property type="entry name" value="Gfo/Idh/MocA-like_OxRdtase_N"/>
</dbReference>
<reference evidence="5" key="1">
    <citation type="journal article" date="2023" name="Int. J. Syst. Evol. Microbiol.">
        <title>Collibacillus ludicampi gen. nov., sp. nov., a new soil bacterium of the family Alicyclobacillaceae.</title>
        <authorList>
            <person name="Jojima T."/>
            <person name="Ioku Y."/>
            <person name="Fukuta Y."/>
            <person name="Shirasaka N."/>
            <person name="Matsumura Y."/>
            <person name="Mori M."/>
        </authorList>
    </citation>
    <scope>NUCLEOTIDE SEQUENCE</scope>
    <source>
        <strain evidence="5">TP075</strain>
    </source>
</reference>
<dbReference type="Proteomes" id="UP001057291">
    <property type="component" value="Unassembled WGS sequence"/>
</dbReference>
<name>A0AAV4LEV4_9BACL</name>
<dbReference type="Gene3D" id="3.30.360.10">
    <property type="entry name" value="Dihydrodipicolinate Reductase, domain 2"/>
    <property type="match status" value="1"/>
</dbReference>
<proteinExistence type="inferred from homology"/>
<keyword evidence="6" id="KW-1185">Reference proteome</keyword>
<evidence type="ECO:0000256" key="1">
    <source>
        <dbReference type="ARBA" id="ARBA00010928"/>
    </source>
</evidence>
<feature type="domain" description="Gfo/Idh/MocA-like oxidoreductase C-terminal" evidence="4">
    <location>
        <begin position="132"/>
        <end position="342"/>
    </location>
</feature>
<dbReference type="GO" id="GO:0000166">
    <property type="term" value="F:nucleotide binding"/>
    <property type="evidence" value="ECO:0007669"/>
    <property type="project" value="InterPro"/>
</dbReference>
<dbReference type="RefSeq" id="WP_282199327.1">
    <property type="nucleotide sequence ID" value="NZ_BOQE01000001.1"/>
</dbReference>
<evidence type="ECO:0000259" key="4">
    <source>
        <dbReference type="Pfam" id="PF02894"/>
    </source>
</evidence>
<evidence type="ECO:0000259" key="3">
    <source>
        <dbReference type="Pfam" id="PF01408"/>
    </source>
</evidence>
<comment type="similarity">
    <text evidence="1">Belongs to the Gfo/Idh/MocA family.</text>
</comment>
<dbReference type="Pfam" id="PF01408">
    <property type="entry name" value="GFO_IDH_MocA"/>
    <property type="match status" value="1"/>
</dbReference>